<comment type="caution">
    <text evidence="2">The sequence shown here is derived from an EMBL/GenBank/DDBJ whole genome shotgun (WGS) entry which is preliminary data.</text>
</comment>
<protein>
    <recommendedName>
        <fullName evidence="4">Competence protein ComG</fullName>
    </recommendedName>
</protein>
<accession>A0A1C0YN44</accession>
<evidence type="ECO:0000313" key="2">
    <source>
        <dbReference type="EMBL" id="OCS88600.1"/>
    </source>
</evidence>
<evidence type="ECO:0000313" key="3">
    <source>
        <dbReference type="Proteomes" id="UP000093199"/>
    </source>
</evidence>
<reference evidence="2 3" key="1">
    <citation type="submission" date="2016-07" db="EMBL/GenBank/DDBJ databases">
        <title>Caryophanon tenue genome sequencing.</title>
        <authorList>
            <person name="Verma A."/>
            <person name="Pal Y."/>
            <person name="Krishnamurthi S."/>
        </authorList>
    </citation>
    <scope>NUCLEOTIDE SEQUENCE [LARGE SCALE GENOMIC DNA]</scope>
    <source>
        <strain evidence="2 3">DSM 14152</strain>
    </source>
</reference>
<feature type="transmembrane region" description="Helical" evidence="1">
    <location>
        <begin position="12"/>
        <end position="31"/>
    </location>
</feature>
<evidence type="ECO:0000256" key="1">
    <source>
        <dbReference type="SAM" id="Phobius"/>
    </source>
</evidence>
<gene>
    <name evidence="2" type="ORF">A6M13_01780</name>
</gene>
<keyword evidence="3" id="KW-1185">Reference proteome</keyword>
<dbReference type="EMBL" id="MASJ01000001">
    <property type="protein sequence ID" value="OCS88600.1"/>
    <property type="molecule type" value="Genomic_DNA"/>
</dbReference>
<keyword evidence="1" id="KW-1133">Transmembrane helix</keyword>
<keyword evidence="1" id="KW-0812">Transmembrane</keyword>
<dbReference type="Proteomes" id="UP000093199">
    <property type="component" value="Unassembled WGS sequence"/>
</dbReference>
<proteinExistence type="predicted"/>
<dbReference type="STRING" id="33978.A6M13_01780"/>
<organism evidence="2 3">
    <name type="scientific">Caryophanon tenue</name>
    <dbReference type="NCBI Taxonomy" id="33978"/>
    <lineage>
        <taxon>Bacteria</taxon>
        <taxon>Bacillati</taxon>
        <taxon>Bacillota</taxon>
        <taxon>Bacilli</taxon>
        <taxon>Bacillales</taxon>
        <taxon>Caryophanaceae</taxon>
        <taxon>Caryophanon</taxon>
    </lineage>
</organism>
<sequence>MNKENGFSMADVLLSLLIWSLCGLFFVPLYSDLRQSLVEAKQQVHVVEAMQYGARNLVVTGAISGSVKIDTMMYHYRIMDTHVCVHYSMEYEEYERCENIDMTTALR</sequence>
<keyword evidence="1" id="KW-0472">Membrane</keyword>
<evidence type="ECO:0008006" key="4">
    <source>
        <dbReference type="Google" id="ProtNLM"/>
    </source>
</evidence>
<name>A0A1C0YN44_9BACL</name>
<dbReference type="RefSeq" id="WP_066542393.1">
    <property type="nucleotide sequence ID" value="NZ_MASJ01000001.1"/>
</dbReference>
<dbReference type="AlphaFoldDB" id="A0A1C0YN44"/>